<evidence type="ECO:0000313" key="2">
    <source>
        <dbReference type="Proteomes" id="UP000002724"/>
    </source>
</evidence>
<dbReference type="EMBL" id="CP001110">
    <property type="protein sequence ID" value="ACF43126.1"/>
    <property type="molecule type" value="Genomic_DNA"/>
</dbReference>
<dbReference type="AlphaFoldDB" id="B4SEN4"/>
<proteinExistence type="predicted"/>
<reference evidence="1 2" key="1">
    <citation type="submission" date="2008-06" db="EMBL/GenBank/DDBJ databases">
        <title>Complete sequence of Pelodictyon phaeoclathratiforme BU-1.</title>
        <authorList>
            <consortium name="US DOE Joint Genome Institute"/>
            <person name="Lucas S."/>
            <person name="Copeland A."/>
            <person name="Lapidus A."/>
            <person name="Glavina del Rio T."/>
            <person name="Dalin E."/>
            <person name="Tice H."/>
            <person name="Bruce D."/>
            <person name="Goodwin L."/>
            <person name="Pitluck S."/>
            <person name="Schmutz J."/>
            <person name="Larimer F."/>
            <person name="Land M."/>
            <person name="Hauser L."/>
            <person name="Kyrpides N."/>
            <person name="Mikhailova N."/>
            <person name="Liu Z."/>
            <person name="Li T."/>
            <person name="Zhao F."/>
            <person name="Overmann J."/>
            <person name="Bryant D.A."/>
            <person name="Richardson P."/>
        </authorList>
    </citation>
    <scope>NUCLEOTIDE SEQUENCE [LARGE SCALE GENOMIC DNA]</scope>
    <source>
        <strain evidence="2">DSM 5477 / BU-1</strain>
    </source>
</reference>
<accession>B4SEN4</accession>
<evidence type="ECO:0000313" key="1">
    <source>
        <dbReference type="EMBL" id="ACF43126.1"/>
    </source>
</evidence>
<name>B4SEN4_PELPB</name>
<keyword evidence="2" id="KW-1185">Reference proteome</keyword>
<protein>
    <submittedName>
        <fullName evidence="1">Uncharacterized protein</fullName>
    </submittedName>
</protein>
<organism evidence="1 2">
    <name type="scientific">Pelodictyon phaeoclathratiforme (strain DSM 5477 / BU-1)</name>
    <dbReference type="NCBI Taxonomy" id="324925"/>
    <lineage>
        <taxon>Bacteria</taxon>
        <taxon>Pseudomonadati</taxon>
        <taxon>Chlorobiota</taxon>
        <taxon>Chlorobiia</taxon>
        <taxon>Chlorobiales</taxon>
        <taxon>Chlorobiaceae</taxon>
        <taxon>Chlorobium/Pelodictyon group</taxon>
        <taxon>Pelodictyon</taxon>
    </lineage>
</organism>
<dbReference type="KEGG" id="pph:Ppha_0837"/>
<sequence length="34" mass="3768">MTKLRQIQIDAPEDFAANLDIYLSGEKNASTNLS</sequence>
<dbReference type="STRING" id="324925.Ppha_0837"/>
<dbReference type="Proteomes" id="UP000002724">
    <property type="component" value="Chromosome"/>
</dbReference>
<dbReference type="HOGENOM" id="CLU_3375149_0_0_10"/>
<gene>
    <name evidence="1" type="ordered locus">Ppha_0837</name>
</gene>